<feature type="domain" description="SMB" evidence="4">
    <location>
        <begin position="280"/>
        <end position="320"/>
    </location>
</feature>
<protein>
    <recommendedName>
        <fullName evidence="4">SMB domain-containing protein</fullName>
    </recommendedName>
</protein>
<feature type="transmembrane region" description="Helical" evidence="3">
    <location>
        <begin position="12"/>
        <end position="34"/>
    </location>
</feature>
<dbReference type="InterPro" id="IPR036024">
    <property type="entry name" value="Somatomedin_B-like_dom_sf"/>
</dbReference>
<keyword evidence="3" id="KW-0812">Transmembrane</keyword>
<dbReference type="InterPro" id="IPR001212">
    <property type="entry name" value="Somatomedin_B_dom"/>
</dbReference>
<evidence type="ECO:0000256" key="1">
    <source>
        <dbReference type="ARBA" id="ARBA00023157"/>
    </source>
</evidence>
<comment type="caution">
    <text evidence="5">The sequence shown here is derived from an EMBL/GenBank/DDBJ whole genome shotgun (WGS) entry which is preliminary data.</text>
</comment>
<evidence type="ECO:0000313" key="6">
    <source>
        <dbReference type="Proteomes" id="UP000735302"/>
    </source>
</evidence>
<keyword evidence="3" id="KW-0472">Membrane</keyword>
<evidence type="ECO:0000256" key="3">
    <source>
        <dbReference type="SAM" id="Phobius"/>
    </source>
</evidence>
<name>A0AAV3YMA0_9GAST</name>
<gene>
    <name evidence="5" type="ORF">PoB_001003700</name>
</gene>
<dbReference type="PROSITE" id="PS50958">
    <property type="entry name" value="SMB_2"/>
    <property type="match status" value="1"/>
</dbReference>
<evidence type="ECO:0000259" key="4">
    <source>
        <dbReference type="PROSITE" id="PS50958"/>
    </source>
</evidence>
<feature type="compositionally biased region" description="Basic and acidic residues" evidence="2">
    <location>
        <begin position="162"/>
        <end position="176"/>
    </location>
</feature>
<keyword evidence="1" id="KW-1015">Disulfide bond</keyword>
<feature type="region of interest" description="Disordered" evidence="2">
    <location>
        <begin position="92"/>
        <end position="119"/>
    </location>
</feature>
<keyword evidence="3" id="KW-1133">Transmembrane helix</keyword>
<organism evidence="5 6">
    <name type="scientific">Plakobranchus ocellatus</name>
    <dbReference type="NCBI Taxonomy" id="259542"/>
    <lineage>
        <taxon>Eukaryota</taxon>
        <taxon>Metazoa</taxon>
        <taxon>Spiralia</taxon>
        <taxon>Lophotrochozoa</taxon>
        <taxon>Mollusca</taxon>
        <taxon>Gastropoda</taxon>
        <taxon>Heterobranchia</taxon>
        <taxon>Euthyneura</taxon>
        <taxon>Panpulmonata</taxon>
        <taxon>Sacoglossa</taxon>
        <taxon>Placobranchoidea</taxon>
        <taxon>Plakobranchidae</taxon>
        <taxon>Plakobranchus</taxon>
    </lineage>
</organism>
<dbReference type="Proteomes" id="UP000735302">
    <property type="component" value="Unassembled WGS sequence"/>
</dbReference>
<proteinExistence type="predicted"/>
<sequence>MEFFRHQHPKIPVFVLYSVIITSLPLTAVCPFQTDAPNLATNRSRPGTAIVAKTQSNQTVSQDLEIYTTTQGNENSFSIQSFGFQQNLEKSTYREMSNPSSSANTNEGITQESPSPGIHTRTFVKEKGLDPVGCGNTTQISATSVLIGLGDENNSTVSTDLPLKEKSSQKPKDESAYEFRTKPYSNLMTSYPPPISHKSLLLLNLPNKAHKALPENDTSKIETDKEGTGISKVRQPISLTTKTTENNRFLADSLNGSSFVYGQVEENTTLIDDNDIDMTLTFTCEGNCGKKISFPCSCSATCVVYGTCCENLSQDCPHVWKEGQLRFDHIRRSDFVCDADLKIYKIVSCPGSLAHKEIGSSNTETQMMRTETVRNISVDTTPKIENITLPNTLGLTEADKQLQKSLRQRLIKALTAVPVTDSSTGFTFTSKAIYDCLNMPPQTAMPWSLKFDYKTMSPTKLEDVDNFQTLEEYYPNFDKDIFTAHLCAPDIIDTCNLNADLEEQSEIYEDNCKNSTAIVVSKRFRLKRYRNRFCAYCNEGRHSRYYLLKSNRVFVKESNFVLLMSLSQLNTLSFKLITRSSFSRVKFPWSQVECPVPDQISSSTEHNVNWRASESEKPSICSVTCGHPSFTIRSDGICRARHIAYLAVADDGLAPLCPSAMTGMARFFACGLESEIESLRGADVRAPSVEVMFDSTYNKSLYVVKLYMALPEESIMFFSNSGEDVISNTHYVALLAKSFKDYRLSQTLCPEMEKGIQNDYSRIIQTSSLVLTMERLLWKLDYLKNVEQLRGPVVDNQTTTTVCVSTVFQTSGVEDIDPNELKCMDDPVYERDAVWITKFLDSPCLSLFDNLQLRSTNGAICIGDHRIFNGAVLFLVWWKYY</sequence>
<reference evidence="5 6" key="1">
    <citation type="journal article" date="2021" name="Elife">
        <title>Chloroplast acquisition without the gene transfer in kleptoplastic sea slugs, Plakobranchus ocellatus.</title>
        <authorList>
            <person name="Maeda T."/>
            <person name="Takahashi S."/>
            <person name="Yoshida T."/>
            <person name="Shimamura S."/>
            <person name="Takaki Y."/>
            <person name="Nagai Y."/>
            <person name="Toyoda A."/>
            <person name="Suzuki Y."/>
            <person name="Arimoto A."/>
            <person name="Ishii H."/>
            <person name="Satoh N."/>
            <person name="Nishiyama T."/>
            <person name="Hasebe M."/>
            <person name="Maruyama T."/>
            <person name="Minagawa J."/>
            <person name="Obokata J."/>
            <person name="Shigenobu S."/>
        </authorList>
    </citation>
    <scope>NUCLEOTIDE SEQUENCE [LARGE SCALE GENOMIC DNA]</scope>
</reference>
<accession>A0AAV3YMA0</accession>
<dbReference type="EMBL" id="BLXT01001203">
    <property type="protein sequence ID" value="GFN83531.1"/>
    <property type="molecule type" value="Genomic_DNA"/>
</dbReference>
<dbReference type="SUPFAM" id="SSF90188">
    <property type="entry name" value="Somatomedin B domain"/>
    <property type="match status" value="1"/>
</dbReference>
<evidence type="ECO:0000313" key="5">
    <source>
        <dbReference type="EMBL" id="GFN83531.1"/>
    </source>
</evidence>
<evidence type="ECO:0000256" key="2">
    <source>
        <dbReference type="SAM" id="MobiDB-lite"/>
    </source>
</evidence>
<dbReference type="AlphaFoldDB" id="A0AAV3YMA0"/>
<feature type="compositionally biased region" description="Polar residues" evidence="2">
    <location>
        <begin position="92"/>
        <end position="114"/>
    </location>
</feature>
<feature type="region of interest" description="Disordered" evidence="2">
    <location>
        <begin position="151"/>
        <end position="176"/>
    </location>
</feature>
<keyword evidence="6" id="KW-1185">Reference proteome</keyword>